<feature type="compositionally biased region" description="Low complexity" evidence="1">
    <location>
        <begin position="139"/>
        <end position="149"/>
    </location>
</feature>
<proteinExistence type="predicted"/>
<feature type="region of interest" description="Disordered" evidence="1">
    <location>
        <begin position="130"/>
        <end position="202"/>
    </location>
</feature>
<evidence type="ECO:0000313" key="3">
    <source>
        <dbReference type="Proteomes" id="UP000076580"/>
    </source>
</evidence>
<organism evidence="2 3">
    <name type="scientific">Drechmeria coniospora</name>
    <name type="common">Nematophagous fungus</name>
    <name type="synonym">Meria coniospora</name>
    <dbReference type="NCBI Taxonomy" id="98403"/>
    <lineage>
        <taxon>Eukaryota</taxon>
        <taxon>Fungi</taxon>
        <taxon>Dikarya</taxon>
        <taxon>Ascomycota</taxon>
        <taxon>Pezizomycotina</taxon>
        <taxon>Sordariomycetes</taxon>
        <taxon>Hypocreomycetidae</taxon>
        <taxon>Hypocreales</taxon>
        <taxon>Ophiocordycipitaceae</taxon>
        <taxon>Drechmeria</taxon>
    </lineage>
</organism>
<evidence type="ECO:0000256" key="1">
    <source>
        <dbReference type="SAM" id="MobiDB-lite"/>
    </source>
</evidence>
<name>A0A151GG24_DRECN</name>
<comment type="caution">
    <text evidence="2">The sequence shown here is derived from an EMBL/GenBank/DDBJ whole genome shotgun (WGS) entry which is preliminary data.</text>
</comment>
<reference evidence="2 3" key="1">
    <citation type="journal article" date="2016" name="Sci. Rep.">
        <title>Insights into Adaptations to a Near-Obligate Nematode Endoparasitic Lifestyle from the Finished Genome of Drechmeria coniospora.</title>
        <authorList>
            <person name="Zhang L."/>
            <person name="Zhou Z."/>
            <person name="Guo Q."/>
            <person name="Fokkens L."/>
            <person name="Miskei M."/>
            <person name="Pocsi I."/>
            <person name="Zhang W."/>
            <person name="Chen M."/>
            <person name="Wang L."/>
            <person name="Sun Y."/>
            <person name="Donzelli B.G."/>
            <person name="Gibson D.M."/>
            <person name="Nelson D.R."/>
            <person name="Luo J.G."/>
            <person name="Rep M."/>
            <person name="Liu H."/>
            <person name="Yang S."/>
            <person name="Wang J."/>
            <person name="Krasnoff S.B."/>
            <person name="Xu Y."/>
            <person name="Molnar I."/>
            <person name="Lin M."/>
        </authorList>
    </citation>
    <scope>NUCLEOTIDE SEQUENCE [LARGE SCALE GENOMIC DNA]</scope>
    <source>
        <strain evidence="2 3">ARSEF 6962</strain>
    </source>
</reference>
<sequence>MPVLAPARGERARLESLLGDVWSREILPFPGMTARARSEHLVRTSASTVMRKLSVASITSTFAKKSGSLTQRSKAADGADEASNGSGCRRRVWRGSTDEAEVVDEGERASTVRRTKKTRTARCLGIQSAAASGSDDIARAASTSTPRRAGTGKGKRDGEESIALRPSSANSLRLSRSTRSDKGNRRRMEKENKALEAEEKLPTQAWRSKLGVTRNQGGNHSFRNLFR</sequence>
<protein>
    <submittedName>
        <fullName evidence="2">Uncharacterized protein</fullName>
    </submittedName>
</protein>
<dbReference type="InParanoid" id="A0A151GG24"/>
<feature type="compositionally biased region" description="Basic and acidic residues" evidence="1">
    <location>
        <begin position="178"/>
        <end position="201"/>
    </location>
</feature>
<feature type="compositionally biased region" description="Polar residues" evidence="1">
    <location>
        <begin position="167"/>
        <end position="177"/>
    </location>
</feature>
<evidence type="ECO:0000313" key="2">
    <source>
        <dbReference type="EMBL" id="KYK56016.1"/>
    </source>
</evidence>
<dbReference type="Proteomes" id="UP000076580">
    <property type="component" value="Chromosome 03"/>
</dbReference>
<dbReference type="RefSeq" id="XP_040655368.1">
    <property type="nucleotide sequence ID" value="XM_040805264.1"/>
</dbReference>
<gene>
    <name evidence="2" type="ORF">DCS_07981</name>
</gene>
<accession>A0A151GG24</accession>
<dbReference type="GeneID" id="63720624"/>
<dbReference type="EMBL" id="LAYC01000003">
    <property type="protein sequence ID" value="KYK56016.1"/>
    <property type="molecule type" value="Genomic_DNA"/>
</dbReference>
<keyword evidence="3" id="KW-1185">Reference proteome</keyword>
<dbReference type="AlphaFoldDB" id="A0A151GG24"/>
<dbReference type="STRING" id="98403.A0A151GG24"/>
<feature type="region of interest" description="Disordered" evidence="1">
    <location>
        <begin position="65"/>
        <end position="98"/>
    </location>
</feature>